<accession>A0A2S9WYU2</accession>
<feature type="compositionally biased region" description="Basic and acidic residues" evidence="1">
    <location>
        <begin position="139"/>
        <end position="150"/>
    </location>
</feature>
<feature type="compositionally biased region" description="Polar residues" evidence="1">
    <location>
        <begin position="95"/>
        <end position="113"/>
    </location>
</feature>
<dbReference type="AlphaFoldDB" id="A0A2S9WYU2"/>
<dbReference type="Proteomes" id="UP000239469">
    <property type="component" value="Unassembled WGS sequence"/>
</dbReference>
<gene>
    <name evidence="2" type="ORF">BUE93_21640</name>
</gene>
<evidence type="ECO:0000313" key="3">
    <source>
        <dbReference type="Proteomes" id="UP000239469"/>
    </source>
</evidence>
<reference evidence="2 3" key="1">
    <citation type="submission" date="2017-01" db="EMBL/GenBank/DDBJ databases">
        <title>New insights into the genetic diversity of Chromobacterium isolated from tropical freshwater lake.</title>
        <authorList>
            <person name="Santos A.B."/>
            <person name="Nascimento A.M."/>
            <person name="Da Silva P.C."/>
        </authorList>
    </citation>
    <scope>NUCLEOTIDE SEQUENCE [LARGE SCALE GENOMIC DNA]</scope>
    <source>
        <strain evidence="2 3">56AF</strain>
    </source>
</reference>
<protein>
    <recommendedName>
        <fullName evidence="4">TraD protein</fullName>
    </recommendedName>
</protein>
<name>A0A2S9WYU2_9NEIS</name>
<organism evidence="2 3">
    <name type="scientific">Chromobacterium amazonense</name>
    <dbReference type="NCBI Taxonomy" id="1382803"/>
    <lineage>
        <taxon>Bacteria</taxon>
        <taxon>Pseudomonadati</taxon>
        <taxon>Pseudomonadota</taxon>
        <taxon>Betaproteobacteria</taxon>
        <taxon>Neisseriales</taxon>
        <taxon>Chromobacteriaceae</taxon>
        <taxon>Chromobacterium</taxon>
    </lineage>
</organism>
<feature type="region of interest" description="Disordered" evidence="1">
    <location>
        <begin position="72"/>
        <end position="150"/>
    </location>
</feature>
<dbReference type="RefSeq" id="WP_106078230.1">
    <property type="nucleotide sequence ID" value="NZ_MTBD01000109.1"/>
</dbReference>
<evidence type="ECO:0000256" key="1">
    <source>
        <dbReference type="SAM" id="MobiDB-lite"/>
    </source>
</evidence>
<sequence length="166" mass="18064">MESRKTTQQAIARLNALEPTTTAARLRPLLPVIQERLDAGVRYADILKALAEEGLDVQLRVLQNALYAYKKSRQPAPPVEAPTMKEAVAAPQPTPSGMGTDTPASKSKPNESPNIAIDSPPRKSASPLTDAEFAAALHPDPKENAAKMTEYEKIGKQLAMQRRIKK</sequence>
<comment type="caution">
    <text evidence="2">The sequence shown here is derived from an EMBL/GenBank/DDBJ whole genome shotgun (WGS) entry which is preliminary data.</text>
</comment>
<dbReference type="OrthoDB" id="367299at2"/>
<evidence type="ECO:0008006" key="4">
    <source>
        <dbReference type="Google" id="ProtNLM"/>
    </source>
</evidence>
<proteinExistence type="predicted"/>
<dbReference type="EMBL" id="MTBD01000109">
    <property type="protein sequence ID" value="PRP68566.1"/>
    <property type="molecule type" value="Genomic_DNA"/>
</dbReference>
<evidence type="ECO:0000313" key="2">
    <source>
        <dbReference type="EMBL" id="PRP68566.1"/>
    </source>
</evidence>